<dbReference type="PROSITE" id="PS00463">
    <property type="entry name" value="ZN2_CY6_FUNGAL_1"/>
    <property type="match status" value="1"/>
</dbReference>
<evidence type="ECO:0000313" key="8">
    <source>
        <dbReference type="EMBL" id="PSN61933.1"/>
    </source>
</evidence>
<keyword evidence="5" id="KW-0539">Nucleus</keyword>
<evidence type="ECO:0000256" key="2">
    <source>
        <dbReference type="ARBA" id="ARBA00023015"/>
    </source>
</evidence>
<evidence type="ECO:0000256" key="4">
    <source>
        <dbReference type="ARBA" id="ARBA00023163"/>
    </source>
</evidence>
<gene>
    <name evidence="8" type="ORF">BS50DRAFT_133800</name>
</gene>
<dbReference type="OrthoDB" id="1600564at2759"/>
<evidence type="ECO:0000313" key="9">
    <source>
        <dbReference type="Proteomes" id="UP000240883"/>
    </source>
</evidence>
<dbReference type="GO" id="GO:0005634">
    <property type="term" value="C:nucleus"/>
    <property type="evidence" value="ECO:0007669"/>
    <property type="project" value="UniProtKB-SubCell"/>
</dbReference>
<dbReference type="CDD" id="cd00067">
    <property type="entry name" value="GAL4"/>
    <property type="match status" value="1"/>
</dbReference>
<dbReference type="PANTHER" id="PTHR31845:SF32">
    <property type="entry name" value="MISCELLANEOUS ZN(II)2CYS6 TRANSCRIPTION FACTOR (EUROFUNG)-RELATED"/>
    <property type="match status" value="1"/>
</dbReference>
<dbReference type="SUPFAM" id="SSF57701">
    <property type="entry name" value="Zn2/Cys6 DNA-binding domain"/>
    <property type="match status" value="1"/>
</dbReference>
<feature type="compositionally biased region" description="Polar residues" evidence="6">
    <location>
        <begin position="117"/>
        <end position="132"/>
    </location>
</feature>
<feature type="domain" description="Zn(2)-C6 fungal-type" evidence="7">
    <location>
        <begin position="11"/>
        <end position="40"/>
    </location>
</feature>
<evidence type="ECO:0000256" key="5">
    <source>
        <dbReference type="ARBA" id="ARBA00023242"/>
    </source>
</evidence>
<keyword evidence="2" id="KW-0805">Transcription regulation</keyword>
<dbReference type="InterPro" id="IPR051089">
    <property type="entry name" value="prtT"/>
</dbReference>
<dbReference type="InterPro" id="IPR036864">
    <property type="entry name" value="Zn2-C6_fun-type_DNA-bd_sf"/>
</dbReference>
<dbReference type="GO" id="GO:0000976">
    <property type="term" value="F:transcription cis-regulatory region binding"/>
    <property type="evidence" value="ECO:0007669"/>
    <property type="project" value="TreeGrafter"/>
</dbReference>
<comment type="subcellular location">
    <subcellularLocation>
        <location evidence="1">Nucleus</location>
    </subcellularLocation>
</comment>
<dbReference type="AlphaFoldDB" id="A0A2T2N951"/>
<dbReference type="Gene3D" id="4.10.240.10">
    <property type="entry name" value="Zn(2)-C6 fungal-type DNA-binding domain"/>
    <property type="match status" value="1"/>
</dbReference>
<dbReference type="GO" id="GO:0008270">
    <property type="term" value="F:zinc ion binding"/>
    <property type="evidence" value="ECO:0007669"/>
    <property type="project" value="InterPro"/>
</dbReference>
<name>A0A2T2N951_CORCC</name>
<keyword evidence="3" id="KW-0238">DNA-binding</keyword>
<protein>
    <recommendedName>
        <fullName evidence="7">Zn(2)-C6 fungal-type domain-containing protein</fullName>
    </recommendedName>
</protein>
<accession>A0A2T2N951</accession>
<feature type="region of interest" description="Disordered" evidence="6">
    <location>
        <begin position="110"/>
        <end position="132"/>
    </location>
</feature>
<reference evidence="8 9" key="1">
    <citation type="journal article" date="2018" name="Front. Microbiol.">
        <title>Genome-Wide Analysis of Corynespora cassiicola Leaf Fall Disease Putative Effectors.</title>
        <authorList>
            <person name="Lopez D."/>
            <person name="Ribeiro S."/>
            <person name="Label P."/>
            <person name="Fumanal B."/>
            <person name="Venisse J.S."/>
            <person name="Kohler A."/>
            <person name="de Oliveira R.R."/>
            <person name="Labutti K."/>
            <person name="Lipzen A."/>
            <person name="Lail K."/>
            <person name="Bauer D."/>
            <person name="Ohm R.A."/>
            <person name="Barry K.W."/>
            <person name="Spatafora J."/>
            <person name="Grigoriev I.V."/>
            <person name="Martin F.M."/>
            <person name="Pujade-Renaud V."/>
        </authorList>
    </citation>
    <scope>NUCLEOTIDE SEQUENCE [LARGE SCALE GENOMIC DNA]</scope>
    <source>
        <strain evidence="8 9">Philippines</strain>
    </source>
</reference>
<keyword evidence="4" id="KW-0804">Transcription</keyword>
<dbReference type="PANTHER" id="PTHR31845">
    <property type="entry name" value="FINGER DOMAIN PROTEIN, PUTATIVE-RELATED"/>
    <property type="match status" value="1"/>
</dbReference>
<dbReference type="STRING" id="1448308.A0A2T2N951"/>
<dbReference type="Proteomes" id="UP000240883">
    <property type="component" value="Unassembled WGS sequence"/>
</dbReference>
<evidence type="ECO:0000256" key="6">
    <source>
        <dbReference type="SAM" id="MobiDB-lite"/>
    </source>
</evidence>
<evidence type="ECO:0000256" key="3">
    <source>
        <dbReference type="ARBA" id="ARBA00023125"/>
    </source>
</evidence>
<evidence type="ECO:0000256" key="1">
    <source>
        <dbReference type="ARBA" id="ARBA00004123"/>
    </source>
</evidence>
<sequence length="308" mass="33386">MEAAAAGYGRACVNCSRAKCKCMVQAGGTCERCKRLGKDCTPASFVRKRRERTPATSTKRARLEDKLDSLVTLLQAQQPAPSSSSGPEVGNTVPQPRSLAEFVAENAFSEPSDLLSPPQSDQSISPNPGINSNIRAISEDEEFLDSFRTGYLYFFPFANLDDTTAAKISEERPFFWATIKAVCTESTSTKIKLATQAKGTLAARLIMDGERSIDILLGLLTIMTCSYFFNGGKPLLIMYSNIAKGIISELNIDRIVVESLVSTASCSKPGYFPDPAGGATAPACTKEERRALLACFIICAMYLRLLNT</sequence>
<keyword evidence="9" id="KW-1185">Reference proteome</keyword>
<dbReference type="EMBL" id="KZ678142">
    <property type="protein sequence ID" value="PSN61933.1"/>
    <property type="molecule type" value="Genomic_DNA"/>
</dbReference>
<evidence type="ECO:0000259" key="7">
    <source>
        <dbReference type="PROSITE" id="PS00463"/>
    </source>
</evidence>
<organism evidence="8 9">
    <name type="scientific">Corynespora cassiicola Philippines</name>
    <dbReference type="NCBI Taxonomy" id="1448308"/>
    <lineage>
        <taxon>Eukaryota</taxon>
        <taxon>Fungi</taxon>
        <taxon>Dikarya</taxon>
        <taxon>Ascomycota</taxon>
        <taxon>Pezizomycotina</taxon>
        <taxon>Dothideomycetes</taxon>
        <taxon>Pleosporomycetidae</taxon>
        <taxon>Pleosporales</taxon>
        <taxon>Corynesporascaceae</taxon>
        <taxon>Corynespora</taxon>
    </lineage>
</organism>
<dbReference type="GO" id="GO:0000981">
    <property type="term" value="F:DNA-binding transcription factor activity, RNA polymerase II-specific"/>
    <property type="evidence" value="ECO:0007669"/>
    <property type="project" value="InterPro"/>
</dbReference>
<proteinExistence type="predicted"/>
<dbReference type="InterPro" id="IPR001138">
    <property type="entry name" value="Zn2Cys6_DnaBD"/>
</dbReference>